<dbReference type="GO" id="GO:0046486">
    <property type="term" value="P:glycerolipid metabolic process"/>
    <property type="evidence" value="ECO:0007669"/>
    <property type="project" value="UniProtKB-ARBA"/>
</dbReference>
<name>A0A5M8Q441_9LECA</name>
<evidence type="ECO:0000256" key="9">
    <source>
        <dbReference type="SAM" id="MobiDB-lite"/>
    </source>
</evidence>
<feature type="compositionally biased region" description="Basic and acidic residues" evidence="9">
    <location>
        <begin position="150"/>
        <end position="160"/>
    </location>
</feature>
<evidence type="ECO:0000256" key="3">
    <source>
        <dbReference type="ARBA" id="ARBA00022801"/>
    </source>
</evidence>
<keyword evidence="5 8" id="KW-0442">Lipid degradation</keyword>
<dbReference type="CDD" id="cd00882">
    <property type="entry name" value="Ras_like_GTPase"/>
    <property type="match status" value="1"/>
</dbReference>
<dbReference type="InterPro" id="IPR002641">
    <property type="entry name" value="PNPLA_dom"/>
</dbReference>
<feature type="region of interest" description="Disordered" evidence="9">
    <location>
        <begin position="109"/>
        <end position="160"/>
    </location>
</feature>
<feature type="compositionally biased region" description="Basic residues" evidence="9">
    <location>
        <begin position="383"/>
        <end position="392"/>
    </location>
</feature>
<dbReference type="GO" id="GO:0016042">
    <property type="term" value="P:lipid catabolic process"/>
    <property type="evidence" value="ECO:0007669"/>
    <property type="project" value="UniProtKB-UniRule"/>
</dbReference>
<evidence type="ECO:0000313" key="13">
    <source>
        <dbReference type="Proteomes" id="UP000324767"/>
    </source>
</evidence>
<keyword evidence="4" id="KW-0862">Zinc</keyword>
<dbReference type="CDD" id="cd07199">
    <property type="entry name" value="Pat17_PNPLA8_PNPLA9_like"/>
    <property type="match status" value="1"/>
</dbReference>
<dbReference type="InterPro" id="IPR016035">
    <property type="entry name" value="Acyl_Trfase/lysoPLipase"/>
</dbReference>
<evidence type="ECO:0000256" key="5">
    <source>
        <dbReference type="ARBA" id="ARBA00022963"/>
    </source>
</evidence>
<sequence>MADLERIPTSRASSPYRDLAHFEDPLISFSVTPSASPPQGHDWRRDDLPQYEQLHPQRAVSRSRANSAKRSDYDIALELAREYSLMDIEDPGAQHQLFQEQLVVAAGKSTSQPIQSSSSRLQVSSADTSNPSKSSRGRPPRQRSPNPFTRNRDGRSRRVPGEACAGCQRLSEGRSFCNVCNVTLCDDCWEKQIPHRLGARGPDNVPHEKTNHEVAQKIQAALEPNITNEERKDLHKKDENTTWFGVVKDEMDELIFQDCGKYASLMAECSSGRKSRQYPGLVSFVGQTGAGKSTLIKMLINLRSQVGQEAVPVVGSINHSVPTSGDVHLYVDPCTHSTDYPILYADCEGLEGGEQEPMALQARRLDNSSKHSQPGKRTPSFQKRLRKKHHSSRREITWATTDEKRSRQFVVTNLYPRLLYTFSDVVVFVLKNPRVIENAVEQLIIWASAAVEKSTNQPVLPHLIIALNATENGIDPEQWDVDIATKYLMQSITEAIFTNPRLIHHVQRGRERKHVTRSALDLLCSYYSTVRVVRIPTKGRPQLISDQLGKLYQEIMKNCMESRVSKRKVRMLLDSDELQPYLQYAFDHFSNNLETPFDFVKASFLNNPIPRDFGGNILKMAINIMHVWENELDGASIFRELSPLVASCIMLDSARHKTKGTAESIFREHYIIHCDDAIEDFCDRHWPCEYSSSAGRCVNVRSGHSPKGHQLRSGRTFGSGAYMSTFSADRFANKWKNMIHHDLELLLQRLREASSDEEYQEQTAANIHRTAILDPFYRHVGYSEKFVSHSTCFACLIASPQHALPCGHVLCTQCLQAFGKTTPRRKWVVEISTCPLLHEEPQMWTKPWQIAFKPGSAGVRILTLDGGGIRGIVELEILRLIQKALGAKIPIQDFFDLIVGTSTGGIIALGLGVKAWPVDECISHFTALCEQAFTHRKGHSIPGVAQMVVAHHGSIYETRPLQEALMSAFSDGYLFGGLRYNATPQAKVAVTAVSAAGLQPVVLSNYSRLGGDEEQRYLFQRPEEPGHEFKIWEAARATSAAPTYYKHFSHEPSGQVFIDGGIWHNNPVVVADSERKLVWPDVADLPPDILLSIGSGFCGKLKSPRRPLRTVRKTGIGSHLKAFYRIAVDHIESSLDSEQAWRNYLALVSPEKDQCWRYRRLNVELDEAPPKLDDVDSMPYLQGIARHRWTLDEGCITSVAKQLVASSFFFQRNRLETIEDESIVCSGTIHCRFVQGSQHIRELGAYLQRCQVGNHSSYFIIQEKYLEDQAQQFLIPQDVIDNMMDSGSFLMELKFTTSGRLLHTDVLLCLDRRDICYSISGFPRLLQDEGNSRVTPKRGGVSDRLRTASQIHRRGIWPGPQLPDLRDRDDDTISNYSNPDYIVGNPTPAAPNELSVQYRQSNLEHDTSCEIYELAA</sequence>
<dbReference type="PROSITE" id="PS51635">
    <property type="entry name" value="PNPLA"/>
    <property type="match status" value="1"/>
</dbReference>
<gene>
    <name evidence="12" type="ORF">FRX48_00557</name>
</gene>
<dbReference type="InterPro" id="IPR027417">
    <property type="entry name" value="P-loop_NTPase"/>
</dbReference>
<keyword evidence="2 7" id="KW-0863">Zinc-finger</keyword>
<dbReference type="Gene3D" id="3.40.50.300">
    <property type="entry name" value="P-loop containing nucleotide triphosphate hydrolases"/>
    <property type="match status" value="1"/>
</dbReference>
<feature type="active site" description="Proton acceptor" evidence="8">
    <location>
        <position position="1059"/>
    </location>
</feature>
<dbReference type="InterPro" id="IPR017907">
    <property type="entry name" value="Znf_RING_CS"/>
</dbReference>
<evidence type="ECO:0000256" key="2">
    <source>
        <dbReference type="ARBA" id="ARBA00022771"/>
    </source>
</evidence>
<proteinExistence type="predicted"/>
<dbReference type="Proteomes" id="UP000324767">
    <property type="component" value="Unassembled WGS sequence"/>
</dbReference>
<dbReference type="SUPFAM" id="SSF52151">
    <property type="entry name" value="FabD/lysophospholipase-like"/>
    <property type="match status" value="1"/>
</dbReference>
<reference evidence="12 13" key="1">
    <citation type="submission" date="2019-09" db="EMBL/GenBank/DDBJ databases">
        <title>The hologenome of the rock-dwelling lichen Lasallia pustulata.</title>
        <authorList>
            <person name="Greshake Tzovaras B."/>
            <person name="Segers F."/>
            <person name="Bicker A."/>
            <person name="Dal Grande F."/>
            <person name="Otte J."/>
            <person name="Hankeln T."/>
            <person name="Schmitt I."/>
            <person name="Ebersberger I."/>
        </authorList>
    </citation>
    <scope>NUCLEOTIDE SEQUENCE [LARGE SCALE GENOMIC DNA]</scope>
    <source>
        <strain evidence="12">A1-1</strain>
    </source>
</reference>
<evidence type="ECO:0000259" key="11">
    <source>
        <dbReference type="PROSITE" id="PS51635"/>
    </source>
</evidence>
<keyword evidence="3 8" id="KW-0378">Hydrolase</keyword>
<dbReference type="SUPFAM" id="SSF52540">
    <property type="entry name" value="P-loop containing nucleoside triphosphate hydrolases"/>
    <property type="match status" value="1"/>
</dbReference>
<feature type="domain" description="PNPLA" evidence="11">
    <location>
        <begin position="862"/>
        <end position="1072"/>
    </location>
</feature>
<comment type="caution">
    <text evidence="12">The sequence shown here is derived from an EMBL/GenBank/DDBJ whole genome shotgun (WGS) entry which is preliminary data.</text>
</comment>
<dbReference type="PROSITE" id="PS00518">
    <property type="entry name" value="ZF_RING_1"/>
    <property type="match status" value="1"/>
</dbReference>
<evidence type="ECO:0000313" key="12">
    <source>
        <dbReference type="EMBL" id="KAA6415839.1"/>
    </source>
</evidence>
<keyword evidence="1" id="KW-0479">Metal-binding</keyword>
<dbReference type="GO" id="GO:0047499">
    <property type="term" value="F:calcium-independent phospholipase A2 activity"/>
    <property type="evidence" value="ECO:0007669"/>
    <property type="project" value="TreeGrafter"/>
</dbReference>
<evidence type="ECO:0000256" key="8">
    <source>
        <dbReference type="PROSITE-ProRule" id="PRU01161"/>
    </source>
</evidence>
<evidence type="ECO:0000256" key="6">
    <source>
        <dbReference type="ARBA" id="ARBA00023098"/>
    </source>
</evidence>
<evidence type="ECO:0000259" key="10">
    <source>
        <dbReference type="PROSITE" id="PS50089"/>
    </source>
</evidence>
<dbReference type="Gene3D" id="3.40.1090.10">
    <property type="entry name" value="Cytosolic phospholipase A2 catalytic domain"/>
    <property type="match status" value="1"/>
</dbReference>
<dbReference type="GO" id="GO:0016020">
    <property type="term" value="C:membrane"/>
    <property type="evidence" value="ECO:0007669"/>
    <property type="project" value="TreeGrafter"/>
</dbReference>
<dbReference type="EMBL" id="VXIT01000001">
    <property type="protein sequence ID" value="KAA6415839.1"/>
    <property type="molecule type" value="Genomic_DNA"/>
</dbReference>
<dbReference type="PANTHER" id="PTHR24185">
    <property type="entry name" value="CALCIUM-INDEPENDENT PHOSPHOLIPASE A2-GAMMA"/>
    <property type="match status" value="1"/>
</dbReference>
<dbReference type="OrthoDB" id="194358at2759"/>
<dbReference type="GO" id="GO:0019369">
    <property type="term" value="P:arachidonate metabolic process"/>
    <property type="evidence" value="ECO:0007669"/>
    <property type="project" value="TreeGrafter"/>
</dbReference>
<feature type="short sequence motif" description="DGA/G" evidence="8">
    <location>
        <begin position="1059"/>
        <end position="1061"/>
    </location>
</feature>
<evidence type="ECO:0000256" key="7">
    <source>
        <dbReference type="PROSITE-ProRule" id="PRU00175"/>
    </source>
</evidence>
<feature type="short sequence motif" description="GXSXG" evidence="8">
    <location>
        <begin position="900"/>
        <end position="904"/>
    </location>
</feature>
<evidence type="ECO:0000256" key="4">
    <source>
        <dbReference type="ARBA" id="ARBA00022833"/>
    </source>
</evidence>
<protein>
    <recommendedName>
        <fullName evidence="14">PNPLA domain-containing protein</fullName>
    </recommendedName>
</protein>
<feature type="region of interest" description="Disordered" evidence="9">
    <location>
        <begin position="30"/>
        <end position="69"/>
    </location>
</feature>
<organism evidence="12 13">
    <name type="scientific">Lasallia pustulata</name>
    <dbReference type="NCBI Taxonomy" id="136370"/>
    <lineage>
        <taxon>Eukaryota</taxon>
        <taxon>Fungi</taxon>
        <taxon>Dikarya</taxon>
        <taxon>Ascomycota</taxon>
        <taxon>Pezizomycotina</taxon>
        <taxon>Lecanoromycetes</taxon>
        <taxon>OSLEUM clade</taxon>
        <taxon>Umbilicariomycetidae</taxon>
        <taxon>Umbilicariales</taxon>
        <taxon>Umbilicariaceae</taxon>
        <taxon>Lasallia</taxon>
    </lineage>
</organism>
<feature type="short sequence motif" description="GXGXXG" evidence="8">
    <location>
        <begin position="866"/>
        <end position="871"/>
    </location>
</feature>
<feature type="domain" description="RING-type" evidence="10">
    <location>
        <begin position="792"/>
        <end position="838"/>
    </location>
</feature>
<keyword evidence="6 8" id="KW-0443">Lipid metabolism</keyword>
<accession>A0A5M8Q441</accession>
<feature type="active site" description="Nucleophile" evidence="8">
    <location>
        <position position="902"/>
    </location>
</feature>
<feature type="compositionally biased region" description="Low complexity" evidence="9">
    <location>
        <begin position="109"/>
        <end position="134"/>
    </location>
</feature>
<dbReference type="PANTHER" id="PTHR24185:SF1">
    <property type="entry name" value="CALCIUM-INDEPENDENT PHOSPHOLIPASE A2-GAMMA"/>
    <property type="match status" value="1"/>
</dbReference>
<dbReference type="InterPro" id="IPR001841">
    <property type="entry name" value="Znf_RING"/>
</dbReference>
<dbReference type="Pfam" id="PF01734">
    <property type="entry name" value="Patatin"/>
    <property type="match status" value="1"/>
</dbReference>
<evidence type="ECO:0008006" key="14">
    <source>
        <dbReference type="Google" id="ProtNLM"/>
    </source>
</evidence>
<dbReference type="PROSITE" id="PS50089">
    <property type="entry name" value="ZF_RING_2"/>
    <property type="match status" value="1"/>
</dbReference>
<dbReference type="GO" id="GO:0008270">
    <property type="term" value="F:zinc ion binding"/>
    <property type="evidence" value="ECO:0007669"/>
    <property type="project" value="UniProtKB-KW"/>
</dbReference>
<evidence type="ECO:0000256" key="1">
    <source>
        <dbReference type="ARBA" id="ARBA00022723"/>
    </source>
</evidence>
<feature type="region of interest" description="Disordered" evidence="9">
    <location>
        <begin position="364"/>
        <end position="394"/>
    </location>
</feature>